<name>A0A5N3R629_9VIBR</name>
<dbReference type="Proteomes" id="UP000326789">
    <property type="component" value="Unassembled WGS sequence"/>
</dbReference>
<comment type="caution">
    <text evidence="2">The sequence shown here is derived from an EMBL/GenBank/DDBJ whole genome shotgun (WGS) entry which is preliminary data.</text>
</comment>
<evidence type="ECO:0000259" key="1">
    <source>
        <dbReference type="Pfam" id="PF17803"/>
    </source>
</evidence>
<dbReference type="EMBL" id="VWSE01000003">
    <property type="protein sequence ID" value="KAB0289957.1"/>
    <property type="molecule type" value="Genomic_DNA"/>
</dbReference>
<evidence type="ECO:0000313" key="3">
    <source>
        <dbReference type="Proteomes" id="UP000326789"/>
    </source>
</evidence>
<feature type="domain" description="RapA2 cadherin-like" evidence="1">
    <location>
        <begin position="236"/>
        <end position="317"/>
    </location>
</feature>
<evidence type="ECO:0000313" key="2">
    <source>
        <dbReference type="EMBL" id="KAB0289957.1"/>
    </source>
</evidence>
<reference evidence="2 3" key="1">
    <citation type="submission" date="2019-09" db="EMBL/GenBank/DDBJ databases">
        <title>Whole genome sequence of Vibrio fortis.</title>
        <authorList>
            <person name="Das S.K."/>
        </authorList>
    </citation>
    <scope>NUCLEOTIDE SEQUENCE [LARGE SCALE GENOMIC DNA]</scope>
    <source>
        <strain evidence="2 3">AN60</strain>
    </source>
</reference>
<dbReference type="InterPro" id="IPR019960">
    <property type="entry name" value="T1SS_VCA0849"/>
</dbReference>
<accession>A0A5N3R629</accession>
<sequence>MGTINVGLLSGVSGALVVDAQGQIRRLAEGETLRTGDVVVSVDNSSGSEPTINARYYEDETVNRVVDTDDAIAQVIRAVEEGFDPTADLGDEFDTASGEPDGSSLVNSGTISRTAAEVQATTHFETEGLESQGLSETQSLELFDIIAFALVSGVSDVIEFEEDVPIETGGNLVTDDPEVTFVADEGEGDNGYGDFVINEDGTWTFVANSPFDELVDGEQIQDSFTVETSDGTEEVITVTIIGTDDAAVATTGSGSVTEDVDVSLEGNLLETSGQISISDVDSDTPTFEPNGAFNPVGSTNDSALGSLTITPDGAWSYEVNNDLVQYLDEAESVVEVYTVTATDGTTSEVTITINGADDPSEITVGEGDSDMGEVTEDVDVSLDNELTTSGTLTITDVDTSDDPAFDPNGTFNPVGSTNGSALGSLTITPDGAWTYVVNNDLVQYLDDEESVVEVYIVTATDGTTSDVTIIINGADDPSEITVGEGDSDMGEVTEDVDVSLDNELTTSGTLTITDVDTSDDPAFEPNGTFNPVGSTNGSALGMLTITPDGAWTYVVNNDLVQYLDDDESVVEVYTVTATDGTTSEVTITINGADDPSEITVGEGDSDMGEVTEDVDVSLDNELTTSGTLTITDVDTSDDPAFEPNGTFNPVGSTNGSALGSLTITPDGAWTYVVNNDLVQYLDDDESVVEVYTVTATDGTTSEVTITINGADDPSEITVGEGDSDMGEVTEDVDVSLDNELTTSGTLTITDVDTSDDPAFEPNGTFNPVGSTNGSALGMLTITPDGAWTYVVNNDLVQYLDDDESVVEVYTVSATDGTTSEVTITINGADDPSEITVGEGDSDMGEVTEDVDVSLDNELTTSGTLTITDVDTSDDPAFEPNGTFNPVGSTNGSALGMLTITPDGAWTYVVNNDLVQYLDDDESVVEVYTVTATDGTTSEVTITINGADDPSEITVGEGDSDMGEVTEDVDVSLDNELTTSGTLTITDVDTSDDPAFEPNGTFNPVGSTNGSALGSLTITPDGAWTYVVNNDLVQYLDDDESVVEVYTVTATDGTTSEVTITINGADDPSEITVGEGDSDMGEVTEDVDVSQDNELTASGTLTITDVDASDTPAFLPNGTFNSVGSTLAMAMGMLTITPDGAWTYTLDNSAIQYLNDDDTIIENYIVTSTDGVTHEIQITINGANDAPVAESFVVVDNDNTVIPIIFDSDSEGIPDYISDLEDDHDDIPLNIRIVDLPSNGTLLYTDENGVSREVTQEDIDNETLFVPNNISFVAGPGEEFELGYSGSSDDFPELVNGFYNWGEEVSPTERLITLSNGKTITISIEDNNDKPLKQYQGEQPHVGYGIGDTDGRGMNMQETLIVDLNDNPLDTVTFGLDGMGAEFNTNSNVYIEVVYTFLDGTQHTEQYQKDEGDVGNEQILYEFSYSSPANPIVSMELSSTGGNWELRYIQGNEVVTEDATFDYVAVDSNGAESTVETVTLDIEDPQSYNVISAENDEALVADYGNDLLIGNAEDNIFAWLDDALDNGTDVIKDFELYSNGSGDLIDLSDLLEDPQDEDQMEALLSMIDVTISGDDVELSIPLENGSDAQTIVIQDVAPELGVSIDINDDLAVLGELIKNDAA</sequence>
<organism evidence="2 3">
    <name type="scientific">Vibrio fortis</name>
    <dbReference type="NCBI Taxonomy" id="212667"/>
    <lineage>
        <taxon>Bacteria</taxon>
        <taxon>Pseudomonadati</taxon>
        <taxon>Pseudomonadota</taxon>
        <taxon>Gammaproteobacteria</taxon>
        <taxon>Vibrionales</taxon>
        <taxon>Vibrionaceae</taxon>
        <taxon>Vibrio</taxon>
    </lineage>
</organism>
<proteinExistence type="predicted"/>
<dbReference type="InterPro" id="IPR010221">
    <property type="entry name" value="VCBS_dom"/>
</dbReference>
<dbReference type="Gene3D" id="2.60.40.10">
    <property type="entry name" value="Immunoglobulins"/>
    <property type="match status" value="8"/>
</dbReference>
<dbReference type="NCBIfam" id="TIGR01965">
    <property type="entry name" value="VCBS_repeat"/>
    <property type="match status" value="9"/>
</dbReference>
<gene>
    <name evidence="2" type="ORF">F2P58_03160</name>
</gene>
<dbReference type="NCBIfam" id="TIGR03661">
    <property type="entry name" value="T1SS_VCA0849"/>
    <property type="match status" value="1"/>
</dbReference>
<dbReference type="RefSeq" id="WP_150868844.1">
    <property type="nucleotide sequence ID" value="NZ_VWSE01000003.1"/>
</dbReference>
<dbReference type="InterPro" id="IPR013783">
    <property type="entry name" value="Ig-like_fold"/>
</dbReference>
<dbReference type="InterPro" id="IPR040853">
    <property type="entry name" value="RapA2_cadherin-like"/>
</dbReference>
<dbReference type="Pfam" id="PF17803">
    <property type="entry name" value="Cadherin_4"/>
    <property type="match status" value="1"/>
</dbReference>
<protein>
    <submittedName>
        <fullName evidence="2">Type I secretion C-terminal target domain-containing protein</fullName>
    </submittedName>
</protein>